<protein>
    <submittedName>
        <fullName evidence="1">Uncharacterized protein</fullName>
    </submittedName>
</protein>
<accession>A0A0F9T731</accession>
<proteinExistence type="predicted"/>
<organism evidence="1">
    <name type="scientific">marine sediment metagenome</name>
    <dbReference type="NCBI Taxonomy" id="412755"/>
    <lineage>
        <taxon>unclassified sequences</taxon>
        <taxon>metagenomes</taxon>
        <taxon>ecological metagenomes</taxon>
    </lineage>
</organism>
<dbReference type="AlphaFoldDB" id="A0A0F9T731"/>
<evidence type="ECO:0000313" key="1">
    <source>
        <dbReference type="EMBL" id="KKN75019.1"/>
    </source>
</evidence>
<sequence length="54" mass="6261">MNMPNSAVRKLKKSIKITHNPIFGQTKGFLEELRKDFNEPPLYVSDKDKKKKDG</sequence>
<name>A0A0F9T731_9ZZZZ</name>
<reference evidence="1" key="1">
    <citation type="journal article" date="2015" name="Nature">
        <title>Complex archaea that bridge the gap between prokaryotes and eukaryotes.</title>
        <authorList>
            <person name="Spang A."/>
            <person name="Saw J.H."/>
            <person name="Jorgensen S.L."/>
            <person name="Zaremba-Niedzwiedzka K."/>
            <person name="Martijn J."/>
            <person name="Lind A.E."/>
            <person name="van Eijk R."/>
            <person name="Schleper C."/>
            <person name="Guy L."/>
            <person name="Ettema T.J."/>
        </authorList>
    </citation>
    <scope>NUCLEOTIDE SEQUENCE</scope>
</reference>
<gene>
    <name evidence="1" type="ORF">LCGC14_0385210</name>
</gene>
<comment type="caution">
    <text evidence="1">The sequence shown here is derived from an EMBL/GenBank/DDBJ whole genome shotgun (WGS) entry which is preliminary data.</text>
</comment>
<dbReference type="EMBL" id="LAZR01000317">
    <property type="protein sequence ID" value="KKN75019.1"/>
    <property type="molecule type" value="Genomic_DNA"/>
</dbReference>